<evidence type="ECO:0000256" key="5">
    <source>
        <dbReference type="ARBA" id="ARBA00023163"/>
    </source>
</evidence>
<evidence type="ECO:0000256" key="3">
    <source>
        <dbReference type="ARBA" id="ARBA00023015"/>
    </source>
</evidence>
<dbReference type="InterPro" id="IPR039420">
    <property type="entry name" value="WalR-like"/>
</dbReference>
<dbReference type="Pfam" id="PF12706">
    <property type="entry name" value="Lactamase_B_2"/>
    <property type="match status" value="1"/>
</dbReference>
<feature type="domain" description="Response regulatory" evidence="8">
    <location>
        <begin position="331"/>
        <end position="449"/>
    </location>
</feature>
<name>A0A6J4H310_9CHLR</name>
<evidence type="ECO:0000256" key="6">
    <source>
        <dbReference type="PROSITE-ProRule" id="PRU00169"/>
    </source>
</evidence>
<dbReference type="CDD" id="cd07715">
    <property type="entry name" value="TaR3-like_MBL-fold"/>
    <property type="match status" value="1"/>
</dbReference>
<dbReference type="GO" id="GO:0006355">
    <property type="term" value="P:regulation of DNA-templated transcription"/>
    <property type="evidence" value="ECO:0007669"/>
    <property type="project" value="TreeGrafter"/>
</dbReference>
<dbReference type="GO" id="GO:0032993">
    <property type="term" value="C:protein-DNA complex"/>
    <property type="evidence" value="ECO:0007669"/>
    <property type="project" value="TreeGrafter"/>
</dbReference>
<dbReference type="PANTHER" id="PTHR48111">
    <property type="entry name" value="REGULATOR OF RPOS"/>
    <property type="match status" value="1"/>
</dbReference>
<evidence type="ECO:0000256" key="1">
    <source>
        <dbReference type="ARBA" id="ARBA00022553"/>
    </source>
</evidence>
<keyword evidence="4" id="KW-0238">DNA-binding</keyword>
<accession>A0A6J4H310</accession>
<organism evidence="9">
    <name type="scientific">uncultured Chloroflexota bacterium</name>
    <dbReference type="NCBI Taxonomy" id="166587"/>
    <lineage>
        <taxon>Bacteria</taxon>
        <taxon>Bacillati</taxon>
        <taxon>Chloroflexota</taxon>
        <taxon>environmental samples</taxon>
    </lineage>
</organism>
<dbReference type="Gene3D" id="3.40.50.2300">
    <property type="match status" value="1"/>
</dbReference>
<dbReference type="Gene3D" id="3.60.15.10">
    <property type="entry name" value="Ribonuclease Z/Hydroxyacylglutathione hydrolase-like"/>
    <property type="match status" value="1"/>
</dbReference>
<sequence>MAKPGPQTVRYGGNTACVEVRADDGTLVVLDCGTGAHALGQSLMASGQGPLRGHLLITHTHWDHIQGFPFFAPLFVPGNEWDIYAPGAIGQRLEETLAGQMEFTYFPVTLAEMGATIRFHDLTEGVFQAGGIHVTGRYLNHPAVVMGFRLEADGATVVYATDHEPHAASFPELAENGEAGEHTARGARHASNGKSAQEQRLPVHQEDRRHVEFLRGADLVIHDAQYTLEEYPNKRGWGHTPMELATDFAALAAAERLALFHHDPTRTDEALDPLVVRCRQRPLALETDMSVFAAAESMEIDLGRRRRRRPIQPLAGAAELEGGAFRPGEETILVAEDDPDILALLGDILEPEGFRVLLASDGDAALNVARAVRPSLVLMDWAMPGRTGLDVLKALRASEEPALRDMPVVLLTARDRAEDTAAGFAAGATDYLTKPFSTANVRARVREWVLRARAGRAAADSAAGGATRAGTLKT</sequence>
<evidence type="ECO:0000313" key="9">
    <source>
        <dbReference type="EMBL" id="CAA9209946.1"/>
    </source>
</evidence>
<dbReference type="InterPro" id="IPR011006">
    <property type="entry name" value="CheY-like_superfamily"/>
</dbReference>
<reference evidence="9" key="1">
    <citation type="submission" date="2020-02" db="EMBL/GenBank/DDBJ databases">
        <authorList>
            <person name="Meier V. D."/>
        </authorList>
    </citation>
    <scope>NUCLEOTIDE SEQUENCE</scope>
    <source>
        <strain evidence="9">AVDCRST_MAG77</strain>
    </source>
</reference>
<keyword evidence="5" id="KW-0804">Transcription</keyword>
<evidence type="ECO:0000256" key="4">
    <source>
        <dbReference type="ARBA" id="ARBA00023125"/>
    </source>
</evidence>
<dbReference type="SUPFAM" id="SSF56281">
    <property type="entry name" value="Metallo-hydrolase/oxidoreductase"/>
    <property type="match status" value="1"/>
</dbReference>
<evidence type="ECO:0000259" key="8">
    <source>
        <dbReference type="PROSITE" id="PS50110"/>
    </source>
</evidence>
<dbReference type="SUPFAM" id="SSF52172">
    <property type="entry name" value="CheY-like"/>
    <property type="match status" value="1"/>
</dbReference>
<proteinExistence type="predicted"/>
<gene>
    <name evidence="9" type="ORF">AVDCRST_MAG77-1990</name>
</gene>
<dbReference type="SMART" id="SM00849">
    <property type="entry name" value="Lactamase_B"/>
    <property type="match status" value="1"/>
</dbReference>
<dbReference type="SMART" id="SM00448">
    <property type="entry name" value="REC"/>
    <property type="match status" value="1"/>
</dbReference>
<dbReference type="InterPro" id="IPR001279">
    <property type="entry name" value="Metallo-B-lactamas"/>
</dbReference>
<dbReference type="GO" id="GO:0000976">
    <property type="term" value="F:transcription cis-regulatory region binding"/>
    <property type="evidence" value="ECO:0007669"/>
    <property type="project" value="TreeGrafter"/>
</dbReference>
<keyword evidence="3" id="KW-0805">Transcription regulation</keyword>
<dbReference type="EMBL" id="CADCTC010000001">
    <property type="protein sequence ID" value="CAA9209946.1"/>
    <property type="molecule type" value="Genomic_DNA"/>
</dbReference>
<dbReference type="GO" id="GO:0000156">
    <property type="term" value="F:phosphorelay response regulator activity"/>
    <property type="evidence" value="ECO:0007669"/>
    <property type="project" value="TreeGrafter"/>
</dbReference>
<keyword evidence="1 6" id="KW-0597">Phosphoprotein</keyword>
<evidence type="ECO:0000256" key="2">
    <source>
        <dbReference type="ARBA" id="ARBA00023012"/>
    </source>
</evidence>
<evidence type="ECO:0000256" key="7">
    <source>
        <dbReference type="SAM" id="MobiDB-lite"/>
    </source>
</evidence>
<dbReference type="InterPro" id="IPR036866">
    <property type="entry name" value="RibonucZ/Hydroxyglut_hydro"/>
</dbReference>
<dbReference type="PROSITE" id="PS50110">
    <property type="entry name" value="RESPONSE_REGULATORY"/>
    <property type="match status" value="1"/>
</dbReference>
<dbReference type="Pfam" id="PF00072">
    <property type="entry name" value="Response_reg"/>
    <property type="match status" value="1"/>
</dbReference>
<dbReference type="PANTHER" id="PTHR48111:SF1">
    <property type="entry name" value="TWO-COMPONENT RESPONSE REGULATOR ORR33"/>
    <property type="match status" value="1"/>
</dbReference>
<keyword evidence="2" id="KW-0902">Two-component regulatory system</keyword>
<feature type="region of interest" description="Disordered" evidence="7">
    <location>
        <begin position="180"/>
        <end position="205"/>
    </location>
</feature>
<protein>
    <recommendedName>
        <fullName evidence="8">Response regulatory domain-containing protein</fullName>
    </recommendedName>
</protein>
<dbReference type="AlphaFoldDB" id="A0A6J4H310"/>
<dbReference type="InterPro" id="IPR001789">
    <property type="entry name" value="Sig_transdc_resp-reg_receiver"/>
</dbReference>
<dbReference type="CDD" id="cd17574">
    <property type="entry name" value="REC_OmpR"/>
    <property type="match status" value="1"/>
</dbReference>
<dbReference type="GO" id="GO:0005829">
    <property type="term" value="C:cytosol"/>
    <property type="evidence" value="ECO:0007669"/>
    <property type="project" value="TreeGrafter"/>
</dbReference>
<feature type="modified residue" description="4-aspartylphosphate" evidence="6">
    <location>
        <position position="380"/>
    </location>
</feature>